<evidence type="ECO:0000256" key="2">
    <source>
        <dbReference type="ARBA" id="ARBA00009387"/>
    </source>
</evidence>
<evidence type="ECO:0000259" key="5">
    <source>
        <dbReference type="Pfam" id="PF05036"/>
    </source>
</evidence>
<organism evidence="6 7">
    <name type="scientific">Acetobacter estunensis</name>
    <dbReference type="NCBI Taxonomy" id="104097"/>
    <lineage>
        <taxon>Bacteria</taxon>
        <taxon>Pseudomonadati</taxon>
        <taxon>Pseudomonadota</taxon>
        <taxon>Alphaproteobacteria</taxon>
        <taxon>Acetobacterales</taxon>
        <taxon>Acetobacteraceae</taxon>
        <taxon>Acetobacter</taxon>
    </lineage>
</organism>
<comment type="similarity">
    <text evidence="1">Belongs to the transglycosylase Slt family.</text>
</comment>
<gene>
    <name evidence="6" type="ORF">GOB87_03815</name>
</gene>
<dbReference type="PANTHER" id="PTHR37423">
    <property type="entry name" value="SOLUBLE LYTIC MUREIN TRANSGLYCOSYLASE-RELATED"/>
    <property type="match status" value="1"/>
</dbReference>
<feature type="domain" description="SPOR" evidence="5">
    <location>
        <begin position="293"/>
        <end position="368"/>
    </location>
</feature>
<dbReference type="Gene3D" id="1.10.530.10">
    <property type="match status" value="1"/>
</dbReference>
<comment type="caution">
    <text evidence="6">The sequence shown here is derived from an EMBL/GenBank/DDBJ whole genome shotgun (WGS) entry which is preliminary data.</text>
</comment>
<feature type="region of interest" description="Disordered" evidence="3">
    <location>
        <begin position="14"/>
        <end position="43"/>
    </location>
</feature>
<protein>
    <submittedName>
        <fullName evidence="6">Transglycosylase SLT domain-containing protein</fullName>
    </submittedName>
</protein>
<dbReference type="InterPro" id="IPR023346">
    <property type="entry name" value="Lysozyme-like_dom_sf"/>
</dbReference>
<name>A0A967B9V3_9PROT</name>
<sequence length="372" mass="38681">MSVGGLLALAACSATSRPGGDPSQWGRGNYTPPGTTSDPWGPYVREASGRFQLPEQWIRAVMNQESGGKEYRNGRLTRSGAGAIGLMQLMPSTWSSLAAQYGLGNDPYEPHDNITAGSGYIRQLYDRFGSPGFLAAYNAGPGRLEQYLQAGTPLPDETVNYVASISPHLGDTVPAVGATPVMVASASQRVPTVPTASVVPVETATLSRTADGCLRNVDAAYDPSDCLVDRDVPHADPAPLPPPQPTITVASTQPLPAPQPAPLPTELASYVEPVGHRAPVMQASYAPVRGMGGSWAVQVGAFSSGGEARMALAQARAIIGPLSASPLVMRVPSSAAPLYRARLVGLGAEDAAAACRALRSHAMACFRVPIAT</sequence>
<dbReference type="PANTHER" id="PTHR37423:SF2">
    <property type="entry name" value="MEMBRANE-BOUND LYTIC MUREIN TRANSGLYCOSYLASE C"/>
    <property type="match status" value="1"/>
</dbReference>
<feature type="domain" description="Transglycosylase SLT" evidence="4">
    <location>
        <begin position="43"/>
        <end position="149"/>
    </location>
</feature>
<dbReference type="Pfam" id="PF01464">
    <property type="entry name" value="SLT"/>
    <property type="match status" value="1"/>
</dbReference>
<evidence type="ECO:0000313" key="6">
    <source>
        <dbReference type="EMBL" id="NHO53088.1"/>
    </source>
</evidence>
<keyword evidence="7" id="KW-1185">Reference proteome</keyword>
<evidence type="ECO:0000259" key="4">
    <source>
        <dbReference type="Pfam" id="PF01464"/>
    </source>
</evidence>
<reference evidence="6" key="1">
    <citation type="submission" date="2019-11" db="EMBL/GenBank/DDBJ databases">
        <title>Description of new Acetobacter species.</title>
        <authorList>
            <person name="Cleenwerck I."/>
            <person name="Sombolestani A.S."/>
        </authorList>
    </citation>
    <scope>NUCLEOTIDE SEQUENCE</scope>
    <source>
        <strain evidence="6">LMG 1626</strain>
    </source>
</reference>
<evidence type="ECO:0000256" key="3">
    <source>
        <dbReference type="SAM" id="MobiDB-lite"/>
    </source>
</evidence>
<evidence type="ECO:0000256" key="1">
    <source>
        <dbReference type="ARBA" id="ARBA00007734"/>
    </source>
</evidence>
<dbReference type="CDD" id="cd00254">
    <property type="entry name" value="LT-like"/>
    <property type="match status" value="1"/>
</dbReference>
<evidence type="ECO:0000313" key="7">
    <source>
        <dbReference type="Proteomes" id="UP000597459"/>
    </source>
</evidence>
<dbReference type="Pfam" id="PF05036">
    <property type="entry name" value="SPOR"/>
    <property type="match status" value="1"/>
</dbReference>
<dbReference type="GO" id="GO:0042834">
    <property type="term" value="F:peptidoglycan binding"/>
    <property type="evidence" value="ECO:0007669"/>
    <property type="project" value="InterPro"/>
</dbReference>
<dbReference type="EMBL" id="WOTH01000005">
    <property type="protein sequence ID" value="NHO53088.1"/>
    <property type="molecule type" value="Genomic_DNA"/>
</dbReference>
<accession>A0A967B9V3</accession>
<dbReference type="Proteomes" id="UP000597459">
    <property type="component" value="Unassembled WGS sequence"/>
</dbReference>
<dbReference type="AlphaFoldDB" id="A0A967B9V3"/>
<dbReference type="InterPro" id="IPR008258">
    <property type="entry name" value="Transglycosylase_SLT_dom_1"/>
</dbReference>
<dbReference type="InterPro" id="IPR007730">
    <property type="entry name" value="SPOR-like_dom"/>
</dbReference>
<comment type="similarity">
    <text evidence="2">Belongs to the virb1 family.</text>
</comment>
<proteinExistence type="inferred from homology"/>
<dbReference type="SUPFAM" id="SSF53955">
    <property type="entry name" value="Lysozyme-like"/>
    <property type="match status" value="1"/>
</dbReference>